<dbReference type="InterPro" id="IPR034660">
    <property type="entry name" value="DinB/YfiT-like"/>
</dbReference>
<protein>
    <submittedName>
        <fullName evidence="1">TIGR03085 family protein</fullName>
    </submittedName>
</protein>
<dbReference type="InterPro" id="IPR017517">
    <property type="entry name" value="Maleyloyr_isom"/>
</dbReference>
<sequence length="208" mass="23216">MGVARDERRQLCDLLDRVGPDEPTLCAGWRTRDLAAHLVLRERRPDASPGIVLRPLAGYTALVQRRLASRPWGELVRTLRQGPPRWSPFAIPGVDEAVNGTEFFVHHEDVRRAREGWAPRPADPARDAMAWRALARIGRLTFRRCPVGVALRRPNGEEVLARRGPRAVTVVGAPGELLLYAFGREAVEVEFEGDQADVQAVRGLRRGL</sequence>
<dbReference type="NCBIfam" id="TIGR03085">
    <property type="entry name" value="TIGR03085 family metal-binding protein"/>
    <property type="match status" value="1"/>
</dbReference>
<dbReference type="SUPFAM" id="SSF109854">
    <property type="entry name" value="DinB/YfiT-like putative metalloenzymes"/>
    <property type="match status" value="1"/>
</dbReference>
<dbReference type="RefSeq" id="WP_253667890.1">
    <property type="nucleotide sequence ID" value="NZ_JAMTCP010000002.1"/>
</dbReference>
<reference evidence="1 2" key="1">
    <citation type="submission" date="2022-06" db="EMBL/GenBank/DDBJ databases">
        <title>Genomic Encyclopedia of Archaeal and Bacterial Type Strains, Phase II (KMG-II): from individual species to whole genera.</title>
        <authorList>
            <person name="Goeker M."/>
        </authorList>
    </citation>
    <scope>NUCLEOTIDE SEQUENCE [LARGE SCALE GENOMIC DNA]</scope>
    <source>
        <strain evidence="1 2">DSM 40477</strain>
    </source>
</reference>
<dbReference type="Proteomes" id="UP001205311">
    <property type="component" value="Unassembled WGS sequence"/>
</dbReference>
<organism evidence="1 2">
    <name type="scientific">Streptoalloteichus tenebrarius (strain ATCC 17920 / DSM 40477 / JCM 4838 / CBS 697.72 / NBRC 16177 / NCIMB 11028 / NRRL B-12390 / A12253. 1 / ISP 5477)</name>
    <name type="common">Streptomyces tenebrarius</name>
    <dbReference type="NCBI Taxonomy" id="1933"/>
    <lineage>
        <taxon>Bacteria</taxon>
        <taxon>Bacillati</taxon>
        <taxon>Actinomycetota</taxon>
        <taxon>Actinomycetes</taxon>
        <taxon>Pseudonocardiales</taxon>
        <taxon>Pseudonocardiaceae</taxon>
        <taxon>Streptoalloteichus</taxon>
    </lineage>
</organism>
<dbReference type="NCBIfam" id="TIGR03083">
    <property type="entry name" value="maleylpyruvate isomerase family mycothiol-dependent enzyme"/>
    <property type="match status" value="1"/>
</dbReference>
<dbReference type="InterPro" id="IPR017519">
    <property type="entry name" value="CHP03085"/>
</dbReference>
<comment type="caution">
    <text evidence="1">The sequence shown here is derived from an EMBL/GenBank/DDBJ whole genome shotgun (WGS) entry which is preliminary data.</text>
</comment>
<gene>
    <name evidence="1" type="ORF">LX15_000608</name>
</gene>
<evidence type="ECO:0000313" key="2">
    <source>
        <dbReference type="Proteomes" id="UP001205311"/>
    </source>
</evidence>
<proteinExistence type="predicted"/>
<evidence type="ECO:0000313" key="1">
    <source>
        <dbReference type="EMBL" id="MCP2256925.1"/>
    </source>
</evidence>
<keyword evidence="2" id="KW-1185">Reference proteome</keyword>
<accession>A0ABT1HN57</accession>
<dbReference type="EMBL" id="JAMTCP010000002">
    <property type="protein sequence ID" value="MCP2256925.1"/>
    <property type="molecule type" value="Genomic_DNA"/>
</dbReference>
<name>A0ABT1HN57_STRSD</name>